<proteinExistence type="predicted"/>
<protein>
    <submittedName>
        <fullName evidence="4">RNA methyltransferase</fullName>
    </submittedName>
</protein>
<keyword evidence="5" id="KW-1185">Reference proteome</keyword>
<dbReference type="GO" id="GO:0008173">
    <property type="term" value="F:RNA methyltransferase activity"/>
    <property type="evidence" value="ECO:0007669"/>
    <property type="project" value="InterPro"/>
</dbReference>
<dbReference type="PANTHER" id="PTHR46429:SF1">
    <property type="entry name" value="23S RRNA (GUANOSINE-2'-O-)-METHYLTRANSFERASE RLMB"/>
    <property type="match status" value="1"/>
</dbReference>
<evidence type="ECO:0000313" key="4">
    <source>
        <dbReference type="EMBL" id="PWD99272.1"/>
    </source>
</evidence>
<dbReference type="Pfam" id="PF00588">
    <property type="entry name" value="SpoU_methylase"/>
    <property type="match status" value="1"/>
</dbReference>
<name>A0A2U2B8A0_9BACT</name>
<dbReference type="GO" id="GO:0005829">
    <property type="term" value="C:cytosol"/>
    <property type="evidence" value="ECO:0007669"/>
    <property type="project" value="TreeGrafter"/>
</dbReference>
<reference evidence="4 5" key="1">
    <citation type="submission" date="2018-05" db="EMBL/GenBank/DDBJ databases">
        <title>Marinilabilia rubrum sp. nov., isolated from saltern sediment.</title>
        <authorList>
            <person name="Zhang R."/>
        </authorList>
    </citation>
    <scope>NUCLEOTIDE SEQUENCE [LARGE SCALE GENOMIC DNA]</scope>
    <source>
        <strain evidence="4 5">WTE16</strain>
    </source>
</reference>
<dbReference type="PANTHER" id="PTHR46429">
    <property type="entry name" value="23S RRNA (GUANOSINE-2'-O-)-METHYLTRANSFERASE RLMB"/>
    <property type="match status" value="1"/>
</dbReference>
<dbReference type="GO" id="GO:0032259">
    <property type="term" value="P:methylation"/>
    <property type="evidence" value="ECO:0007669"/>
    <property type="project" value="UniProtKB-KW"/>
</dbReference>
<dbReference type="Gene3D" id="3.40.1280.10">
    <property type="match status" value="1"/>
</dbReference>
<evidence type="ECO:0000313" key="5">
    <source>
        <dbReference type="Proteomes" id="UP000244956"/>
    </source>
</evidence>
<evidence type="ECO:0000259" key="3">
    <source>
        <dbReference type="Pfam" id="PF00588"/>
    </source>
</evidence>
<organism evidence="4 5">
    <name type="scientific">Marinilabilia rubra</name>
    <dbReference type="NCBI Taxonomy" id="2162893"/>
    <lineage>
        <taxon>Bacteria</taxon>
        <taxon>Pseudomonadati</taxon>
        <taxon>Bacteroidota</taxon>
        <taxon>Bacteroidia</taxon>
        <taxon>Marinilabiliales</taxon>
        <taxon>Marinilabiliaceae</taxon>
        <taxon>Marinilabilia</taxon>
    </lineage>
</organism>
<dbReference type="GO" id="GO:0006396">
    <property type="term" value="P:RNA processing"/>
    <property type="evidence" value="ECO:0007669"/>
    <property type="project" value="InterPro"/>
</dbReference>
<dbReference type="Proteomes" id="UP000244956">
    <property type="component" value="Unassembled WGS sequence"/>
</dbReference>
<dbReference type="InterPro" id="IPR029028">
    <property type="entry name" value="Alpha/beta_knot_MTases"/>
</dbReference>
<keyword evidence="2 4" id="KW-0808">Transferase</keyword>
<evidence type="ECO:0000256" key="1">
    <source>
        <dbReference type="ARBA" id="ARBA00022603"/>
    </source>
</evidence>
<gene>
    <name evidence="4" type="ORF">DDZ16_11805</name>
</gene>
<evidence type="ECO:0000256" key="2">
    <source>
        <dbReference type="ARBA" id="ARBA00022679"/>
    </source>
</evidence>
<keyword evidence="1 4" id="KW-0489">Methyltransferase</keyword>
<sequence>MRKLKLNELGRISVNEFKESEKTPIVVVLDNVRSLHNVGSIFRTSDAFRLEAVYLCGITSTPPHKEIHKTALGAQDSVEWHYFNETTDAVEKLKSEGYLAIGIEQVEGSTDLNTFKPDTELKYAVVFGNEVKGVDQKVINQCDSCIEIPQYGTKHSFNVSVTAGIVLWELAKPWLRKQ</sequence>
<dbReference type="AlphaFoldDB" id="A0A2U2B8A0"/>
<dbReference type="InterPro" id="IPR001537">
    <property type="entry name" value="SpoU_MeTrfase"/>
</dbReference>
<dbReference type="InterPro" id="IPR004441">
    <property type="entry name" value="rRNA_MeTrfase_TrmH"/>
</dbReference>
<dbReference type="EMBL" id="QEWP01000008">
    <property type="protein sequence ID" value="PWD99272.1"/>
    <property type="molecule type" value="Genomic_DNA"/>
</dbReference>
<dbReference type="OrthoDB" id="9795352at2"/>
<dbReference type="RefSeq" id="WP_109264672.1">
    <property type="nucleotide sequence ID" value="NZ_QEWP01000008.1"/>
</dbReference>
<feature type="domain" description="tRNA/rRNA methyltransferase SpoU type" evidence="3">
    <location>
        <begin position="25"/>
        <end position="168"/>
    </location>
</feature>
<dbReference type="GO" id="GO:0003723">
    <property type="term" value="F:RNA binding"/>
    <property type="evidence" value="ECO:0007669"/>
    <property type="project" value="InterPro"/>
</dbReference>
<dbReference type="InterPro" id="IPR029026">
    <property type="entry name" value="tRNA_m1G_MTases_N"/>
</dbReference>
<comment type="caution">
    <text evidence="4">The sequence shown here is derived from an EMBL/GenBank/DDBJ whole genome shotgun (WGS) entry which is preliminary data.</text>
</comment>
<accession>A0A2U2B8A0</accession>
<dbReference type="CDD" id="cd18097">
    <property type="entry name" value="SpoU-like"/>
    <property type="match status" value="1"/>
</dbReference>
<dbReference type="SUPFAM" id="SSF75217">
    <property type="entry name" value="alpha/beta knot"/>
    <property type="match status" value="1"/>
</dbReference>